<dbReference type="EMBL" id="RSDW01000001">
    <property type="protein sequence ID" value="RSL15561.1"/>
    <property type="molecule type" value="Genomic_DNA"/>
</dbReference>
<keyword evidence="2" id="KW-1185">Reference proteome</keyword>
<gene>
    <name evidence="1" type="ORF">EDE15_1052</name>
</gene>
<evidence type="ECO:0008006" key="3">
    <source>
        <dbReference type="Google" id="ProtNLM"/>
    </source>
</evidence>
<evidence type="ECO:0000313" key="1">
    <source>
        <dbReference type="EMBL" id="RSL15561.1"/>
    </source>
</evidence>
<sequence length="71" mass="8364">MKYRESWELPSIPNEVFWPEVGRRRNEIASGGRPKTLRDCEYCGQQYSAREMRKHKPLCPKGPNKKTKKGK</sequence>
<reference evidence="1 2" key="1">
    <citation type="submission" date="2018-12" db="EMBL/GenBank/DDBJ databases">
        <title>Sequencing of bacterial isolates from soil warming experiment in Harvard Forest, Massachusetts, USA.</title>
        <authorList>
            <person name="Deangelis K."/>
        </authorList>
    </citation>
    <scope>NUCLEOTIDE SEQUENCE [LARGE SCALE GENOMIC DNA]</scope>
    <source>
        <strain evidence="1 2">EB153</strain>
    </source>
</reference>
<accession>A0A428MF45</accession>
<comment type="caution">
    <text evidence="1">The sequence shown here is derived from an EMBL/GenBank/DDBJ whole genome shotgun (WGS) entry which is preliminary data.</text>
</comment>
<name>A0A428MF45_9BACT</name>
<protein>
    <recommendedName>
        <fullName evidence="3">Zinc finger protein</fullName>
    </recommendedName>
</protein>
<proteinExistence type="predicted"/>
<evidence type="ECO:0000313" key="2">
    <source>
        <dbReference type="Proteomes" id="UP000269669"/>
    </source>
</evidence>
<organism evidence="1 2">
    <name type="scientific">Edaphobacter aggregans</name>
    <dbReference type="NCBI Taxonomy" id="570835"/>
    <lineage>
        <taxon>Bacteria</taxon>
        <taxon>Pseudomonadati</taxon>
        <taxon>Acidobacteriota</taxon>
        <taxon>Terriglobia</taxon>
        <taxon>Terriglobales</taxon>
        <taxon>Acidobacteriaceae</taxon>
        <taxon>Edaphobacter</taxon>
    </lineage>
</organism>
<dbReference type="Proteomes" id="UP000269669">
    <property type="component" value="Unassembled WGS sequence"/>
</dbReference>
<dbReference type="AlphaFoldDB" id="A0A428MF45"/>